<dbReference type="Proteomes" id="UP001227230">
    <property type="component" value="Chromosome 14"/>
</dbReference>
<proteinExistence type="predicted"/>
<evidence type="ECO:0000313" key="3">
    <source>
        <dbReference type="Proteomes" id="UP001227230"/>
    </source>
</evidence>
<dbReference type="Pfam" id="PF07727">
    <property type="entry name" value="RVT_2"/>
    <property type="match status" value="1"/>
</dbReference>
<protein>
    <recommendedName>
        <fullName evidence="1">Reverse transcriptase Ty1/copia-type domain-containing protein</fullName>
    </recommendedName>
</protein>
<evidence type="ECO:0000313" key="2">
    <source>
        <dbReference type="EMBL" id="WKA03856.1"/>
    </source>
</evidence>
<organism evidence="2 3">
    <name type="scientific">Vitis vinifera</name>
    <name type="common">Grape</name>
    <dbReference type="NCBI Taxonomy" id="29760"/>
    <lineage>
        <taxon>Eukaryota</taxon>
        <taxon>Viridiplantae</taxon>
        <taxon>Streptophyta</taxon>
        <taxon>Embryophyta</taxon>
        <taxon>Tracheophyta</taxon>
        <taxon>Spermatophyta</taxon>
        <taxon>Magnoliopsida</taxon>
        <taxon>eudicotyledons</taxon>
        <taxon>Gunneridae</taxon>
        <taxon>Pentapetalae</taxon>
        <taxon>rosids</taxon>
        <taxon>Vitales</taxon>
        <taxon>Vitaceae</taxon>
        <taxon>Viteae</taxon>
        <taxon>Vitis</taxon>
    </lineage>
</organism>
<dbReference type="EMBL" id="CP126661">
    <property type="protein sequence ID" value="WKA03856.1"/>
    <property type="molecule type" value="Genomic_DNA"/>
</dbReference>
<evidence type="ECO:0000259" key="1">
    <source>
        <dbReference type="Pfam" id="PF07727"/>
    </source>
</evidence>
<dbReference type="InterPro" id="IPR013103">
    <property type="entry name" value="RVT_2"/>
</dbReference>
<accession>A0ABY9DB96</accession>
<reference evidence="2 3" key="1">
    <citation type="journal article" date="2023" name="Hortic Res">
        <title>The complete reference genome for grapevine (Vitis vinifera L.) genetics and breeding.</title>
        <authorList>
            <person name="Shi X."/>
            <person name="Cao S."/>
            <person name="Wang X."/>
            <person name="Huang S."/>
            <person name="Wang Y."/>
            <person name="Liu Z."/>
            <person name="Liu W."/>
            <person name="Leng X."/>
            <person name="Peng Y."/>
            <person name="Wang N."/>
            <person name="Wang Y."/>
            <person name="Ma Z."/>
            <person name="Xu X."/>
            <person name="Zhang F."/>
            <person name="Xue H."/>
            <person name="Zhong H."/>
            <person name="Wang Y."/>
            <person name="Zhang K."/>
            <person name="Velt A."/>
            <person name="Avia K."/>
            <person name="Holtgrawe D."/>
            <person name="Grimplet J."/>
            <person name="Matus J.T."/>
            <person name="Ware D."/>
            <person name="Wu X."/>
            <person name="Wang H."/>
            <person name="Liu C."/>
            <person name="Fang Y."/>
            <person name="Rustenholz C."/>
            <person name="Cheng Z."/>
            <person name="Xiao H."/>
            <person name="Zhou Y."/>
        </authorList>
    </citation>
    <scope>NUCLEOTIDE SEQUENCE [LARGE SCALE GENOMIC DNA]</scope>
    <source>
        <strain evidence="3">cv. Pinot noir / PN40024</strain>
        <tissue evidence="2">Leaf</tissue>
    </source>
</reference>
<feature type="domain" description="Reverse transcriptase Ty1/copia-type" evidence="1">
    <location>
        <begin position="5"/>
        <end position="92"/>
    </location>
</feature>
<name>A0ABY9DB96_VITVI</name>
<sequence>MNASMLQPNDFIVKGQKHLVCKLHKSIYRLKQASCSWKKCFDHTFKTYEFNQNKDKPCVHKKAQVNKMVFMILPIDDILLIQNDVRLFSSVKI</sequence>
<gene>
    <name evidence="2" type="ORF">VitviT2T_021940</name>
</gene>
<keyword evidence="3" id="KW-1185">Reference proteome</keyword>